<dbReference type="EMBL" id="CP017675">
    <property type="protein sequence ID" value="APB34647.1"/>
    <property type="molecule type" value="Genomic_DNA"/>
</dbReference>
<evidence type="ECO:0000256" key="3">
    <source>
        <dbReference type="ARBA" id="ARBA00023002"/>
    </source>
</evidence>
<keyword evidence="4" id="KW-0520">NAD</keyword>
<dbReference type="RefSeq" id="WP_071455055.1">
    <property type="nucleotide sequence ID" value="NZ_CP017675.1"/>
</dbReference>
<dbReference type="Gene3D" id="3.40.718.10">
    <property type="entry name" value="Isopropylmalate Dehydrogenase"/>
    <property type="match status" value="1"/>
</dbReference>
<evidence type="ECO:0000313" key="6">
    <source>
        <dbReference type="Proteomes" id="UP000180235"/>
    </source>
</evidence>
<evidence type="ECO:0000256" key="4">
    <source>
        <dbReference type="ARBA" id="ARBA00023027"/>
    </source>
</evidence>
<organism evidence="5 6">
    <name type="scientific">Gloeomargarita lithophora Alchichica-D10</name>
    <dbReference type="NCBI Taxonomy" id="1188229"/>
    <lineage>
        <taxon>Bacteria</taxon>
        <taxon>Bacillati</taxon>
        <taxon>Cyanobacteriota</taxon>
        <taxon>Cyanophyceae</taxon>
        <taxon>Gloeomargaritales</taxon>
        <taxon>Gloeomargaritaceae</taxon>
        <taxon>Gloeomargarita</taxon>
    </lineage>
</organism>
<dbReference type="GO" id="GO:0046872">
    <property type="term" value="F:metal ion binding"/>
    <property type="evidence" value="ECO:0007669"/>
    <property type="project" value="UniProtKB-KW"/>
</dbReference>
<dbReference type="InterPro" id="IPR005255">
    <property type="entry name" value="PdxA_fam"/>
</dbReference>
<name>A0A1J0AFF6_9CYAN</name>
<sequence>MTITLTLGDPAGIGSELILRAYQTYSPRWPVRVVGSWSVLVDTYERLRMLGQVVADPAKLNLVDVPAPGPVLPGQPSTLTGALSVQYLQTALNLGCQAMVTAPIAKAYWQQAGYAYPGQTEFLAQATGASPTAMAFFARSPHTGCILRTLLATTHIPLAQVPSQITSALLTEKLGLLVQSLRRDFGLEYPRIALAGLNPHSGEQGHLGREEEDMLKPWMQAMQTQFPQVNLIGPVPPDTLWVAPAQAWWQENVASPWDACIALYHDQGLIPIKALAFDQAVNTTLGLPFIRTSPDHGTAFDIAGQGKANPASFISAWQWAEWLWERRSGT</sequence>
<proteinExistence type="inferred from homology"/>
<dbReference type="Proteomes" id="UP000180235">
    <property type="component" value="Chromosome"/>
</dbReference>
<dbReference type="OrthoDB" id="9801783at2"/>
<keyword evidence="3 5" id="KW-0560">Oxidoreductase</keyword>
<dbReference type="Pfam" id="PF04166">
    <property type="entry name" value="PdxA"/>
    <property type="match status" value="1"/>
</dbReference>
<evidence type="ECO:0000313" key="5">
    <source>
        <dbReference type="EMBL" id="APB34647.1"/>
    </source>
</evidence>
<dbReference type="PANTHER" id="PTHR30004">
    <property type="entry name" value="4-HYDROXYTHREONINE-4-PHOSPHATE DEHYDROGENASE"/>
    <property type="match status" value="1"/>
</dbReference>
<protein>
    <submittedName>
        <fullName evidence="5">4-hydroxythreonine-4-phosphate dehydrogenase</fullName>
        <ecNumber evidence="5">1.1.1.262</ecNumber>
    </submittedName>
</protein>
<reference evidence="5 6" key="1">
    <citation type="submission" date="2016-10" db="EMBL/GenBank/DDBJ databases">
        <title>Description of Gloeomargarita lithophora gen. nov., sp. nov., a thylakoid-bearing basal-branching cyanobacterium with intracellular carbonates, and proposal for Gloeomargaritales ord. nov.</title>
        <authorList>
            <person name="Moreira D."/>
            <person name="Tavera R."/>
            <person name="Benzerara K."/>
            <person name="Skouri-Panet F."/>
            <person name="Couradeau E."/>
            <person name="Gerard E."/>
            <person name="Loussert C."/>
            <person name="Novelo E."/>
            <person name="Zivanovic Y."/>
            <person name="Lopez-Garcia P."/>
        </authorList>
    </citation>
    <scope>NUCLEOTIDE SEQUENCE [LARGE SCALE GENOMIC DNA]</scope>
    <source>
        <strain evidence="5 6">D10</strain>
    </source>
</reference>
<gene>
    <name evidence="5" type="primary">pdxA</name>
    <name evidence="5" type="ORF">GlitD10_2313</name>
</gene>
<dbReference type="NCBIfam" id="TIGR00557">
    <property type="entry name" value="pdxA"/>
    <property type="match status" value="1"/>
</dbReference>
<evidence type="ECO:0000256" key="2">
    <source>
        <dbReference type="ARBA" id="ARBA00022723"/>
    </source>
</evidence>
<accession>A0A1J0AFF6</accession>
<evidence type="ECO:0000256" key="1">
    <source>
        <dbReference type="ARBA" id="ARBA00009464"/>
    </source>
</evidence>
<dbReference type="GO" id="GO:0050570">
    <property type="term" value="F:4-hydroxythreonine-4-phosphate dehydrogenase activity"/>
    <property type="evidence" value="ECO:0007669"/>
    <property type="project" value="UniProtKB-EC"/>
</dbReference>
<dbReference type="GO" id="GO:0051287">
    <property type="term" value="F:NAD binding"/>
    <property type="evidence" value="ECO:0007669"/>
    <property type="project" value="InterPro"/>
</dbReference>
<keyword evidence="2" id="KW-0479">Metal-binding</keyword>
<dbReference type="KEGG" id="glt:GlitD10_2313"/>
<keyword evidence="6" id="KW-1185">Reference proteome</keyword>
<dbReference type="NCBIfam" id="NF002744">
    <property type="entry name" value="PRK02746.1"/>
    <property type="match status" value="1"/>
</dbReference>
<comment type="similarity">
    <text evidence="1">Belongs to the PdxA family. PdxA2 subfamily.</text>
</comment>
<dbReference type="EC" id="1.1.1.262" evidence="5"/>
<dbReference type="PANTHER" id="PTHR30004:SF6">
    <property type="entry name" value="D-THREONATE 4-PHOSPHATE DEHYDROGENASE"/>
    <property type="match status" value="1"/>
</dbReference>
<dbReference type="AlphaFoldDB" id="A0A1J0AFF6"/>
<dbReference type="STRING" id="1188229.GlitD10_2313"/>
<dbReference type="SUPFAM" id="SSF53659">
    <property type="entry name" value="Isocitrate/Isopropylmalate dehydrogenase-like"/>
    <property type="match status" value="1"/>
</dbReference>